<name>A0A6M5GFE1_9FIRM</name>
<dbReference type="CDD" id="cd13603">
    <property type="entry name" value="PBP2_TRAP_Siap_TeaA_like"/>
    <property type="match status" value="1"/>
</dbReference>
<dbReference type="Gene3D" id="3.40.190.170">
    <property type="entry name" value="Bacterial extracellular solute-binding protein, family 7"/>
    <property type="match status" value="1"/>
</dbReference>
<dbReference type="AlphaFoldDB" id="A0A6M5GFE1"/>
<dbReference type="PANTHER" id="PTHR33376">
    <property type="match status" value="1"/>
</dbReference>
<dbReference type="SUPFAM" id="SSF53850">
    <property type="entry name" value="Periplasmic binding protein-like II"/>
    <property type="match status" value="1"/>
</dbReference>
<feature type="compositionally biased region" description="Polar residues" evidence="4">
    <location>
        <begin position="37"/>
        <end position="47"/>
    </location>
</feature>
<protein>
    <submittedName>
        <fullName evidence="6">2,3-diketo-L-gulonate-binding periplasmic protein YiaO</fullName>
    </submittedName>
</protein>
<sequence>MKKRMLAALLAGSMLLTACGGTGGQTASQAPKGEAPQSASADAGTQSGQKVTMKVSVGVADNHFEAVAVNKMKEYIEEQTGGNFTVEIFTGAQIGNDQEVFEGLKLGVADMLPCGTDIIGNFSKDFGLLSLPYLFDNEKQVEAVVEGEFGQSLLKELEDIGYVGLGFGNFGFRHTTNSKHPINSVEDMKGLKIRTMTTPIHLEVFEALGANPTPMAFSELFSALQQGVVDGQENPLMNIYANKLHEVQKYLTLDGHVFTFVTFVVSKDWYDKLEPSYQQILNDGIKIATEYMKESCESEDALALEKMKEAGVEVVELTPEAKDEFREAVKGVSEKYGNEINPDKYKEMLDIIASVQ</sequence>
<evidence type="ECO:0000313" key="6">
    <source>
        <dbReference type="EMBL" id="VYT12564.1"/>
    </source>
</evidence>
<dbReference type="Pfam" id="PF03480">
    <property type="entry name" value="DctP"/>
    <property type="match status" value="1"/>
</dbReference>
<evidence type="ECO:0000256" key="2">
    <source>
        <dbReference type="ARBA" id="ARBA00022448"/>
    </source>
</evidence>
<dbReference type="PANTHER" id="PTHR33376:SF7">
    <property type="entry name" value="C4-DICARBOXYLATE-BINDING PROTEIN DCTB"/>
    <property type="match status" value="1"/>
</dbReference>
<dbReference type="GeneID" id="23114494"/>
<dbReference type="InterPro" id="IPR018389">
    <property type="entry name" value="DctP_fam"/>
</dbReference>
<dbReference type="GO" id="GO:0030288">
    <property type="term" value="C:outer membrane-bounded periplasmic space"/>
    <property type="evidence" value="ECO:0007669"/>
    <property type="project" value="InterPro"/>
</dbReference>
<organism evidence="6">
    <name type="scientific">Enterocloster bolteae</name>
    <dbReference type="NCBI Taxonomy" id="208479"/>
    <lineage>
        <taxon>Bacteria</taxon>
        <taxon>Bacillati</taxon>
        <taxon>Bacillota</taxon>
        <taxon>Clostridia</taxon>
        <taxon>Lachnospirales</taxon>
        <taxon>Lachnospiraceae</taxon>
        <taxon>Enterocloster</taxon>
    </lineage>
</organism>
<dbReference type="PROSITE" id="PS51257">
    <property type="entry name" value="PROKAR_LIPOPROTEIN"/>
    <property type="match status" value="1"/>
</dbReference>
<feature type="signal peptide" evidence="5">
    <location>
        <begin position="1"/>
        <end position="18"/>
    </location>
</feature>
<feature type="chain" id="PRO_5043747513" evidence="5">
    <location>
        <begin position="19"/>
        <end position="356"/>
    </location>
</feature>
<dbReference type="EMBL" id="CACRTF010000011">
    <property type="protein sequence ID" value="VYT12564.1"/>
    <property type="molecule type" value="Genomic_DNA"/>
</dbReference>
<accession>A0A6M5GFE1</accession>
<dbReference type="InterPro" id="IPR038404">
    <property type="entry name" value="TRAP_DctP_sf"/>
</dbReference>
<dbReference type="InterPro" id="IPR004682">
    <property type="entry name" value="TRAP_DctP"/>
</dbReference>
<evidence type="ECO:0000256" key="3">
    <source>
        <dbReference type="ARBA" id="ARBA00022729"/>
    </source>
</evidence>
<proteinExistence type="inferred from homology"/>
<feature type="region of interest" description="Disordered" evidence="4">
    <location>
        <begin position="23"/>
        <end position="47"/>
    </location>
</feature>
<dbReference type="NCBIfam" id="TIGR00787">
    <property type="entry name" value="dctP"/>
    <property type="match status" value="1"/>
</dbReference>
<comment type="similarity">
    <text evidence="1">Belongs to the bacterial solute-binding protein 7 family.</text>
</comment>
<keyword evidence="2" id="KW-0813">Transport</keyword>
<reference evidence="6" key="1">
    <citation type="submission" date="2019-11" db="EMBL/GenBank/DDBJ databases">
        <authorList>
            <person name="Feng L."/>
        </authorList>
    </citation>
    <scope>NUCLEOTIDE SEQUENCE</scope>
    <source>
        <strain evidence="6">CbolteaeLFYP116</strain>
    </source>
</reference>
<evidence type="ECO:0000256" key="4">
    <source>
        <dbReference type="SAM" id="MobiDB-lite"/>
    </source>
</evidence>
<dbReference type="NCBIfam" id="NF037995">
    <property type="entry name" value="TRAP_S1"/>
    <property type="match status" value="1"/>
</dbReference>
<dbReference type="PIRSF" id="PIRSF006470">
    <property type="entry name" value="DctB"/>
    <property type="match status" value="1"/>
</dbReference>
<evidence type="ECO:0000256" key="5">
    <source>
        <dbReference type="SAM" id="SignalP"/>
    </source>
</evidence>
<keyword evidence="3 5" id="KW-0732">Signal</keyword>
<gene>
    <name evidence="6" type="primary">yiaO_8</name>
    <name evidence="6" type="ORF">CBLFYP116_01958</name>
</gene>
<evidence type="ECO:0000256" key="1">
    <source>
        <dbReference type="ARBA" id="ARBA00009023"/>
    </source>
</evidence>
<dbReference type="GO" id="GO:0055085">
    <property type="term" value="P:transmembrane transport"/>
    <property type="evidence" value="ECO:0007669"/>
    <property type="project" value="InterPro"/>
</dbReference>
<dbReference type="RefSeq" id="WP_002576430.1">
    <property type="nucleotide sequence ID" value="NZ_BAABZS010000002.1"/>
</dbReference>